<sequence>MSIDRPELGFLLNRLLREVIEREQPILDQHDLQMWDYVIIAALGSGPSPTQNELAGMTGRDKTRLIRNLDRLEERGLLSRTPDPGDRRNRIVTLTADGRQVLDSCRAGIRAMEEDLLAGADARDRAGFESALVALTRPPSR</sequence>
<dbReference type="SUPFAM" id="SSF46785">
    <property type="entry name" value="Winged helix' DNA-binding domain"/>
    <property type="match status" value="1"/>
</dbReference>
<dbReference type="EMBL" id="BMMZ01000008">
    <property type="protein sequence ID" value="GGL71532.1"/>
    <property type="molecule type" value="Genomic_DNA"/>
</dbReference>
<proteinExistence type="predicted"/>
<dbReference type="Proteomes" id="UP000613840">
    <property type="component" value="Unassembled WGS sequence"/>
</dbReference>
<dbReference type="AlphaFoldDB" id="A0A917W5N5"/>
<dbReference type="Pfam" id="PF12802">
    <property type="entry name" value="MarR_2"/>
    <property type="match status" value="1"/>
</dbReference>
<gene>
    <name evidence="2" type="ORF">GCM10011575_32320</name>
</gene>
<dbReference type="PROSITE" id="PS50995">
    <property type="entry name" value="HTH_MARR_2"/>
    <property type="match status" value="1"/>
</dbReference>
<keyword evidence="3" id="KW-1185">Reference proteome</keyword>
<evidence type="ECO:0000313" key="2">
    <source>
        <dbReference type="EMBL" id="GGL71532.1"/>
    </source>
</evidence>
<dbReference type="RefSeq" id="WP_229670176.1">
    <property type="nucleotide sequence ID" value="NZ_BMMZ01000008.1"/>
</dbReference>
<dbReference type="PRINTS" id="PR00598">
    <property type="entry name" value="HTHMARR"/>
</dbReference>
<organism evidence="2 3">
    <name type="scientific">Microlunatus endophyticus</name>
    <dbReference type="NCBI Taxonomy" id="1716077"/>
    <lineage>
        <taxon>Bacteria</taxon>
        <taxon>Bacillati</taxon>
        <taxon>Actinomycetota</taxon>
        <taxon>Actinomycetes</taxon>
        <taxon>Propionibacteriales</taxon>
        <taxon>Propionibacteriaceae</taxon>
        <taxon>Microlunatus</taxon>
    </lineage>
</organism>
<accession>A0A917W5N5</accession>
<feature type="domain" description="HTH marR-type" evidence="1">
    <location>
        <begin position="5"/>
        <end position="137"/>
    </location>
</feature>
<dbReference type="Gene3D" id="1.10.10.10">
    <property type="entry name" value="Winged helix-like DNA-binding domain superfamily/Winged helix DNA-binding domain"/>
    <property type="match status" value="1"/>
</dbReference>
<protein>
    <recommendedName>
        <fullName evidence="1">HTH marR-type domain-containing protein</fullName>
    </recommendedName>
</protein>
<dbReference type="InterPro" id="IPR000835">
    <property type="entry name" value="HTH_MarR-typ"/>
</dbReference>
<dbReference type="GO" id="GO:0003700">
    <property type="term" value="F:DNA-binding transcription factor activity"/>
    <property type="evidence" value="ECO:0007669"/>
    <property type="project" value="InterPro"/>
</dbReference>
<dbReference type="SMART" id="SM00347">
    <property type="entry name" value="HTH_MARR"/>
    <property type="match status" value="1"/>
</dbReference>
<dbReference type="PANTHER" id="PTHR33164:SF43">
    <property type="entry name" value="HTH-TYPE TRANSCRIPTIONAL REPRESSOR YETL"/>
    <property type="match status" value="1"/>
</dbReference>
<comment type="caution">
    <text evidence="2">The sequence shown here is derived from an EMBL/GenBank/DDBJ whole genome shotgun (WGS) entry which is preliminary data.</text>
</comment>
<evidence type="ECO:0000259" key="1">
    <source>
        <dbReference type="PROSITE" id="PS50995"/>
    </source>
</evidence>
<dbReference type="InterPro" id="IPR039422">
    <property type="entry name" value="MarR/SlyA-like"/>
</dbReference>
<evidence type="ECO:0000313" key="3">
    <source>
        <dbReference type="Proteomes" id="UP000613840"/>
    </source>
</evidence>
<name>A0A917W5N5_9ACTN</name>
<dbReference type="InterPro" id="IPR036388">
    <property type="entry name" value="WH-like_DNA-bd_sf"/>
</dbReference>
<dbReference type="GO" id="GO:0006950">
    <property type="term" value="P:response to stress"/>
    <property type="evidence" value="ECO:0007669"/>
    <property type="project" value="TreeGrafter"/>
</dbReference>
<dbReference type="PANTHER" id="PTHR33164">
    <property type="entry name" value="TRANSCRIPTIONAL REGULATOR, MARR FAMILY"/>
    <property type="match status" value="1"/>
</dbReference>
<dbReference type="InterPro" id="IPR036390">
    <property type="entry name" value="WH_DNA-bd_sf"/>
</dbReference>
<reference evidence="2" key="1">
    <citation type="journal article" date="2014" name="Int. J. Syst. Evol. Microbiol.">
        <title>Complete genome sequence of Corynebacterium casei LMG S-19264T (=DSM 44701T), isolated from a smear-ripened cheese.</title>
        <authorList>
            <consortium name="US DOE Joint Genome Institute (JGI-PGF)"/>
            <person name="Walter F."/>
            <person name="Albersmeier A."/>
            <person name="Kalinowski J."/>
            <person name="Ruckert C."/>
        </authorList>
    </citation>
    <scope>NUCLEOTIDE SEQUENCE</scope>
    <source>
        <strain evidence="2">CGMCC 4.7306</strain>
    </source>
</reference>
<reference evidence="2" key="2">
    <citation type="submission" date="2020-09" db="EMBL/GenBank/DDBJ databases">
        <authorList>
            <person name="Sun Q."/>
            <person name="Zhou Y."/>
        </authorList>
    </citation>
    <scope>NUCLEOTIDE SEQUENCE</scope>
    <source>
        <strain evidence="2">CGMCC 4.7306</strain>
    </source>
</reference>